<dbReference type="InterPro" id="IPR036130">
    <property type="entry name" value="Pyridoxine-5'_phos_synth"/>
</dbReference>
<dbReference type="SUPFAM" id="SSF63892">
    <property type="entry name" value="Pyridoxine 5'-phosphate synthase"/>
    <property type="match status" value="1"/>
</dbReference>
<dbReference type="Gene3D" id="3.20.20.70">
    <property type="entry name" value="Aldolase class I"/>
    <property type="match status" value="1"/>
</dbReference>
<proteinExistence type="predicted"/>
<dbReference type="AlphaFoldDB" id="A0A382J9D0"/>
<keyword evidence="1" id="KW-0963">Cytoplasm</keyword>
<dbReference type="PANTHER" id="PTHR30456">
    <property type="entry name" value="PYRIDOXINE 5'-PHOSPHATE SYNTHASE"/>
    <property type="match status" value="1"/>
</dbReference>
<feature type="non-terminal residue" evidence="4">
    <location>
        <position position="140"/>
    </location>
</feature>
<gene>
    <name evidence="4" type="ORF">METZ01_LOCUS260771</name>
</gene>
<evidence type="ECO:0000256" key="1">
    <source>
        <dbReference type="ARBA" id="ARBA00022490"/>
    </source>
</evidence>
<reference evidence="4" key="1">
    <citation type="submission" date="2018-05" db="EMBL/GenBank/DDBJ databases">
        <authorList>
            <person name="Lanie J.A."/>
            <person name="Ng W.-L."/>
            <person name="Kazmierczak K.M."/>
            <person name="Andrzejewski T.M."/>
            <person name="Davidsen T.M."/>
            <person name="Wayne K.J."/>
            <person name="Tettelin H."/>
            <person name="Glass J.I."/>
            <person name="Rusch D."/>
            <person name="Podicherti R."/>
            <person name="Tsui H.-C.T."/>
            <person name="Winkler M.E."/>
        </authorList>
    </citation>
    <scope>NUCLEOTIDE SEQUENCE</scope>
</reference>
<organism evidence="4">
    <name type="scientific">marine metagenome</name>
    <dbReference type="NCBI Taxonomy" id="408172"/>
    <lineage>
        <taxon>unclassified sequences</taxon>
        <taxon>metagenomes</taxon>
        <taxon>ecological metagenomes</taxon>
    </lineage>
</organism>
<dbReference type="InterPro" id="IPR004569">
    <property type="entry name" value="PyrdxlP_synth_PdxJ"/>
</dbReference>
<dbReference type="GO" id="GO:0008615">
    <property type="term" value="P:pyridoxine biosynthetic process"/>
    <property type="evidence" value="ECO:0007669"/>
    <property type="project" value="UniProtKB-KW"/>
</dbReference>
<accession>A0A382J9D0</accession>
<keyword evidence="2" id="KW-0808">Transferase</keyword>
<evidence type="ECO:0008006" key="5">
    <source>
        <dbReference type="Google" id="ProtNLM"/>
    </source>
</evidence>
<keyword evidence="3" id="KW-0664">Pyridoxine biosynthesis</keyword>
<dbReference type="GO" id="GO:0033856">
    <property type="term" value="F:pyridoxine 5'-phosphate synthase activity"/>
    <property type="evidence" value="ECO:0007669"/>
    <property type="project" value="InterPro"/>
</dbReference>
<dbReference type="InterPro" id="IPR013785">
    <property type="entry name" value="Aldolase_TIM"/>
</dbReference>
<evidence type="ECO:0000313" key="4">
    <source>
        <dbReference type="EMBL" id="SVC07917.1"/>
    </source>
</evidence>
<protein>
    <recommendedName>
        <fullName evidence="5">Pyridoxine 5'-phosphate synthase</fullName>
    </recommendedName>
</protein>
<dbReference type="PANTHER" id="PTHR30456:SF0">
    <property type="entry name" value="PYRIDOXINE 5'-PHOSPHATE SYNTHASE"/>
    <property type="match status" value="1"/>
</dbReference>
<dbReference type="Pfam" id="PF03740">
    <property type="entry name" value="PdxJ"/>
    <property type="match status" value="1"/>
</dbReference>
<evidence type="ECO:0000256" key="2">
    <source>
        <dbReference type="ARBA" id="ARBA00022679"/>
    </source>
</evidence>
<dbReference type="GO" id="GO:0005829">
    <property type="term" value="C:cytosol"/>
    <property type="evidence" value="ECO:0007669"/>
    <property type="project" value="TreeGrafter"/>
</dbReference>
<name>A0A382J9D0_9ZZZZ</name>
<sequence length="140" mass="15816">MTLLSVNINKFALIRNSRGTDYPNLINICDKCIEYGAEGITVHPRSDERHVKFSDLPLLSQTIKQKEGKIEFNIEGYPSEKFCRIVNEIRPDQVTLVPDPPNALTSSFGWDCSDNKNILSDVVSNFKSNNIRVSLFINPS</sequence>
<evidence type="ECO:0000256" key="3">
    <source>
        <dbReference type="ARBA" id="ARBA00023096"/>
    </source>
</evidence>
<dbReference type="EMBL" id="UINC01072344">
    <property type="protein sequence ID" value="SVC07917.1"/>
    <property type="molecule type" value="Genomic_DNA"/>
</dbReference>